<evidence type="ECO:0000313" key="3">
    <source>
        <dbReference type="Proteomes" id="UP000247498"/>
    </source>
</evidence>
<dbReference type="PANTHER" id="PTHR35467:SF2">
    <property type="entry name" value="PROTEIN NEOXANTHIN-DEFICIENT 1"/>
    <property type="match status" value="1"/>
</dbReference>
<accession>A0A2V0NWD2</accession>
<reference evidence="2 3" key="1">
    <citation type="journal article" date="2018" name="Sci. Rep.">
        <title>Raphidocelis subcapitata (=Pseudokirchneriella subcapitata) provides an insight into genome evolution and environmental adaptations in the Sphaeropleales.</title>
        <authorList>
            <person name="Suzuki S."/>
            <person name="Yamaguchi H."/>
            <person name="Nakajima N."/>
            <person name="Kawachi M."/>
        </authorList>
    </citation>
    <scope>NUCLEOTIDE SEQUENCE [LARGE SCALE GENOMIC DNA]</scope>
    <source>
        <strain evidence="2 3">NIES-35</strain>
    </source>
</reference>
<evidence type="ECO:0008006" key="4">
    <source>
        <dbReference type="Google" id="ProtNLM"/>
    </source>
</evidence>
<keyword evidence="3" id="KW-1185">Reference proteome</keyword>
<evidence type="ECO:0000256" key="1">
    <source>
        <dbReference type="SAM" id="MobiDB-lite"/>
    </source>
</evidence>
<gene>
    <name evidence="2" type="ORF">Rsub_03847</name>
</gene>
<proteinExistence type="predicted"/>
<dbReference type="FunCoup" id="A0A2V0NWD2">
    <property type="interactions" value="38"/>
</dbReference>
<sequence>MGYAEAPWTFKGRALYQLQLVRAEEARKYIPDSLELVEWFGWTLGGVYLARYEDSPVGAFDECVVMAGLVWNAPLSCAWAGRVYVSDREARDHGLRLVGLPSRLAAFASAAAPADASAPPARRAARDARSWWRKGRPAATAGADAGGAARLAACLDGRRFTDAVELRSAERGRRAMAAPVATFRLPAVATAGFLGPRLRLSLPSFSGGTAEHPGLLKYSCDLQTAVMPVSPIAIDLHHSGGGDGQQHEREREQQRWRPWGRREQAAGGGGGEAVDALLCGRPLVTLAFSDMVMKVEEPLHLEAAARAPAAAPAGGRAALLATVPPRL</sequence>
<protein>
    <recommendedName>
        <fullName evidence="4">Acetoacetate decarboxylase</fullName>
    </recommendedName>
</protein>
<dbReference type="Proteomes" id="UP000247498">
    <property type="component" value="Unassembled WGS sequence"/>
</dbReference>
<dbReference type="InParanoid" id="A0A2V0NWD2"/>
<dbReference type="Gene3D" id="2.40.400.10">
    <property type="entry name" value="Acetoacetate decarboxylase-like"/>
    <property type="match status" value="1"/>
</dbReference>
<comment type="caution">
    <text evidence="2">The sequence shown here is derived from an EMBL/GenBank/DDBJ whole genome shotgun (WGS) entry which is preliminary data.</text>
</comment>
<name>A0A2V0NWD2_9CHLO</name>
<dbReference type="STRING" id="307507.A0A2V0NWD2"/>
<feature type="compositionally biased region" description="Basic and acidic residues" evidence="1">
    <location>
        <begin position="235"/>
        <end position="264"/>
    </location>
</feature>
<dbReference type="AlphaFoldDB" id="A0A2V0NWD2"/>
<dbReference type="InterPro" id="IPR039343">
    <property type="entry name" value="NDX1-like"/>
</dbReference>
<feature type="region of interest" description="Disordered" evidence="1">
    <location>
        <begin position="234"/>
        <end position="271"/>
    </location>
</feature>
<dbReference type="EMBL" id="BDRX01000021">
    <property type="protein sequence ID" value="GBF90992.1"/>
    <property type="molecule type" value="Genomic_DNA"/>
</dbReference>
<dbReference type="InterPro" id="IPR023375">
    <property type="entry name" value="ADC_dom_sf"/>
</dbReference>
<dbReference type="PANTHER" id="PTHR35467">
    <property type="match status" value="1"/>
</dbReference>
<evidence type="ECO:0000313" key="2">
    <source>
        <dbReference type="EMBL" id="GBF90992.1"/>
    </source>
</evidence>
<dbReference type="OrthoDB" id="9970474at2759"/>
<dbReference type="SUPFAM" id="SSF160104">
    <property type="entry name" value="Acetoacetate decarboxylase-like"/>
    <property type="match status" value="1"/>
</dbReference>
<organism evidence="2 3">
    <name type="scientific">Raphidocelis subcapitata</name>
    <dbReference type="NCBI Taxonomy" id="307507"/>
    <lineage>
        <taxon>Eukaryota</taxon>
        <taxon>Viridiplantae</taxon>
        <taxon>Chlorophyta</taxon>
        <taxon>core chlorophytes</taxon>
        <taxon>Chlorophyceae</taxon>
        <taxon>CS clade</taxon>
        <taxon>Sphaeropleales</taxon>
        <taxon>Selenastraceae</taxon>
        <taxon>Raphidocelis</taxon>
    </lineage>
</organism>